<keyword evidence="2" id="KW-0732">Signal</keyword>
<reference evidence="3 4" key="1">
    <citation type="submission" date="2019-07" db="EMBL/GenBank/DDBJ databases">
        <title>The First High-Quality Draft Genome Sequence of the Causal Agent of the Current Panama Disease Epidemic.</title>
        <authorList>
            <person name="Warmington R.J."/>
            <person name="Kay W."/>
            <person name="Jeffries A."/>
            <person name="Bebber D."/>
            <person name="Moore K."/>
            <person name="Studholme D.J."/>
        </authorList>
    </citation>
    <scope>NUCLEOTIDE SEQUENCE [LARGE SCALE GENOMIC DNA]</scope>
    <source>
        <strain evidence="3 4">TR4</strain>
    </source>
</reference>
<evidence type="ECO:0000256" key="2">
    <source>
        <dbReference type="SAM" id="SignalP"/>
    </source>
</evidence>
<evidence type="ECO:0000313" key="3">
    <source>
        <dbReference type="EMBL" id="TXB95736.1"/>
    </source>
</evidence>
<dbReference type="EMBL" id="VMNF01000015">
    <property type="protein sequence ID" value="TXB95736.1"/>
    <property type="molecule type" value="Genomic_DNA"/>
</dbReference>
<feature type="chain" id="PRO_5022738738" description="EF-hand domain-containing protein" evidence="2">
    <location>
        <begin position="18"/>
        <end position="372"/>
    </location>
</feature>
<feature type="coiled-coil region" evidence="1">
    <location>
        <begin position="146"/>
        <end position="191"/>
    </location>
</feature>
<feature type="signal peptide" evidence="2">
    <location>
        <begin position="1"/>
        <end position="17"/>
    </location>
</feature>
<gene>
    <name evidence="3" type="ORF">FocTR4_00016338</name>
</gene>
<dbReference type="PROSITE" id="PS00018">
    <property type="entry name" value="EF_HAND_1"/>
    <property type="match status" value="1"/>
</dbReference>
<comment type="caution">
    <text evidence="3">The sequence shown here is derived from an EMBL/GenBank/DDBJ whole genome shotgun (WGS) entry which is preliminary data.</text>
</comment>
<evidence type="ECO:0000313" key="4">
    <source>
        <dbReference type="Proteomes" id="UP000321331"/>
    </source>
</evidence>
<keyword evidence="1" id="KW-0175">Coiled coil</keyword>
<dbReference type="Proteomes" id="UP000321331">
    <property type="component" value="Unassembled WGS sequence"/>
</dbReference>
<evidence type="ECO:0008006" key="5">
    <source>
        <dbReference type="Google" id="ProtNLM"/>
    </source>
</evidence>
<dbReference type="AlphaFoldDB" id="A0A5C6SB56"/>
<proteinExistence type="predicted"/>
<name>A0A5C6SB56_FUSOC</name>
<sequence length="372" mass="43331">MKVSHILALSAPLLALAAPTPANSQLSKKAEAESFFLQTDVGWFDGGDKKRAISEKPSTKKRAPADADAESFFLQTDVGWFDGGDKKRTTIDKRTPIVKRDQTEKREPSDAEAESFFLQTDVDEDGRVSDKEIDQNNPADLMCAEMKQERRDRKRELRTYKKWEDEKGKMRQQIREQMRKEAQEIEVYEDTGKAGVTWKQRRKELRPWKSYEEVTTKENIELEMHCVSEIKDALARVQSIDETPTPLKLGLMRMFKLWSIDHIKRCPYELAPTRYIEFDAPFYEWDNNSQEQRLPLRAERNSGHMYLLAEDACSIDKFTPPDRETVFSNCEEDIPGNAPSLFTYYGICGRYMVDKEKQEYEEWETEEESGEE</sequence>
<dbReference type="InterPro" id="IPR018247">
    <property type="entry name" value="EF_Hand_1_Ca_BS"/>
</dbReference>
<organism evidence="3 4">
    <name type="scientific">Fusarium oxysporum f. sp. cubense</name>
    <dbReference type="NCBI Taxonomy" id="61366"/>
    <lineage>
        <taxon>Eukaryota</taxon>
        <taxon>Fungi</taxon>
        <taxon>Dikarya</taxon>
        <taxon>Ascomycota</taxon>
        <taxon>Pezizomycotina</taxon>
        <taxon>Sordariomycetes</taxon>
        <taxon>Hypocreomycetidae</taxon>
        <taxon>Hypocreales</taxon>
        <taxon>Nectriaceae</taxon>
        <taxon>Fusarium</taxon>
        <taxon>Fusarium oxysporum species complex</taxon>
    </lineage>
</organism>
<accession>A0A5C6SB56</accession>
<protein>
    <recommendedName>
        <fullName evidence="5">EF-hand domain-containing protein</fullName>
    </recommendedName>
</protein>
<evidence type="ECO:0000256" key="1">
    <source>
        <dbReference type="SAM" id="Coils"/>
    </source>
</evidence>